<evidence type="ECO:0000256" key="1">
    <source>
        <dbReference type="ARBA" id="ARBA00004308"/>
    </source>
</evidence>
<dbReference type="PANTHER" id="PTHR46735">
    <property type="entry name" value="CALPAIN, SMALL SUBUNIT 1 A-RELATED"/>
    <property type="match status" value="1"/>
</dbReference>
<dbReference type="EnsemblMetazoa" id="CapteT188062">
    <property type="protein sequence ID" value="CapteP188062"/>
    <property type="gene ID" value="CapteG188062"/>
</dbReference>
<feature type="chain" id="PRO_5008788450" description="EF-hand domain-containing protein" evidence="8">
    <location>
        <begin position="20"/>
        <end position="325"/>
    </location>
</feature>
<sequence length="325" mass="36689">MELLGVISLFVLWFLMVTCHTGTMSCFSCFAEIFPCCPASFFTVPKRKKSTPAQKYKVTDQVPEVKVTEPEVKEEKEEPDIIVDSSTPQLQSCPPSKDTVDGNFDDIFTSAKGEDGEIDAYELMDLLNDKFCVDFRFDGFSADLCRSMIAMRDIDMSGKLGIDESRDLWENLLSWKAYFTRYDVEGNGFFSADEFSSILSDQDIELSPATKTVLSRRFSDKENRVWFPDYVACMVKMKSALELFDGKAKDDEDRMQLELDETPQTTTEHSDLDIDKATDMKLLMIVALILAIASCMFADVEASKQGAVLIIFKVPKCACQNRLCL</sequence>
<evidence type="ECO:0000256" key="6">
    <source>
        <dbReference type="ARBA" id="ARBA00022837"/>
    </source>
</evidence>
<reference evidence="12" key="1">
    <citation type="submission" date="2012-12" db="EMBL/GenBank/DDBJ databases">
        <authorList>
            <person name="Hellsten U."/>
            <person name="Grimwood J."/>
            <person name="Chapman J.A."/>
            <person name="Shapiro H."/>
            <person name="Aerts A."/>
            <person name="Otillar R.P."/>
            <person name="Terry A.Y."/>
            <person name="Boore J.L."/>
            <person name="Simakov O."/>
            <person name="Marletaz F."/>
            <person name="Cho S.-J."/>
            <person name="Edsinger-Gonzales E."/>
            <person name="Havlak P."/>
            <person name="Kuo D.-H."/>
            <person name="Larsson T."/>
            <person name="Lv J."/>
            <person name="Arendt D."/>
            <person name="Savage R."/>
            <person name="Osoegawa K."/>
            <person name="de Jong P."/>
            <person name="Lindberg D.R."/>
            <person name="Seaver E.C."/>
            <person name="Weisblat D.A."/>
            <person name="Putnam N.H."/>
            <person name="Grigoriev I.V."/>
            <person name="Rokhsar D.S."/>
        </authorList>
    </citation>
    <scope>NUCLEOTIDE SEQUENCE</scope>
    <source>
        <strain evidence="12">I ESC-2004</strain>
    </source>
</reference>
<dbReference type="PROSITE" id="PS50222">
    <property type="entry name" value="EF_HAND_2"/>
    <property type="match status" value="1"/>
</dbReference>
<evidence type="ECO:0000256" key="7">
    <source>
        <dbReference type="ARBA" id="ARBA00023136"/>
    </source>
</evidence>
<dbReference type="SUPFAM" id="SSF47473">
    <property type="entry name" value="EF-hand"/>
    <property type="match status" value="1"/>
</dbReference>
<keyword evidence="12" id="KW-1185">Reference proteome</keyword>
<evidence type="ECO:0000256" key="4">
    <source>
        <dbReference type="ARBA" id="ARBA00022723"/>
    </source>
</evidence>
<evidence type="ECO:0000256" key="5">
    <source>
        <dbReference type="ARBA" id="ARBA00022737"/>
    </source>
</evidence>
<dbReference type="HOGENOM" id="CLU_855904_0_0_1"/>
<evidence type="ECO:0000256" key="8">
    <source>
        <dbReference type="SAM" id="SignalP"/>
    </source>
</evidence>
<accession>R7UW32</accession>
<dbReference type="Gene3D" id="1.10.238.10">
    <property type="entry name" value="EF-hand"/>
    <property type="match status" value="1"/>
</dbReference>
<dbReference type="Proteomes" id="UP000014760">
    <property type="component" value="Unassembled WGS sequence"/>
</dbReference>
<protein>
    <recommendedName>
        <fullName evidence="9">EF-hand domain-containing protein</fullName>
    </recommendedName>
</protein>
<keyword evidence="3" id="KW-0963">Cytoplasm</keyword>
<evidence type="ECO:0000256" key="2">
    <source>
        <dbReference type="ARBA" id="ARBA00004496"/>
    </source>
</evidence>
<dbReference type="PANTHER" id="PTHR46735:SF3">
    <property type="entry name" value="CALPAIN SMALL SUBUNIT 1-RELATED"/>
    <property type="match status" value="1"/>
</dbReference>
<comment type="subcellular location">
    <subcellularLocation>
        <location evidence="2">Cytoplasm</location>
    </subcellularLocation>
    <subcellularLocation>
        <location evidence="1">Endomembrane system</location>
    </subcellularLocation>
</comment>
<name>R7UW32_CAPTE</name>
<reference evidence="10 12" key="2">
    <citation type="journal article" date="2013" name="Nature">
        <title>Insights into bilaterian evolution from three spiralian genomes.</title>
        <authorList>
            <person name="Simakov O."/>
            <person name="Marletaz F."/>
            <person name="Cho S.J."/>
            <person name="Edsinger-Gonzales E."/>
            <person name="Havlak P."/>
            <person name="Hellsten U."/>
            <person name="Kuo D.H."/>
            <person name="Larsson T."/>
            <person name="Lv J."/>
            <person name="Arendt D."/>
            <person name="Savage R."/>
            <person name="Osoegawa K."/>
            <person name="de Jong P."/>
            <person name="Grimwood J."/>
            <person name="Chapman J.A."/>
            <person name="Shapiro H."/>
            <person name="Aerts A."/>
            <person name="Otillar R.P."/>
            <person name="Terry A.Y."/>
            <person name="Boore J.L."/>
            <person name="Grigoriev I.V."/>
            <person name="Lindberg D.R."/>
            <person name="Seaver E.C."/>
            <person name="Weisblat D.A."/>
            <person name="Putnam N.H."/>
            <person name="Rokhsar D.S."/>
        </authorList>
    </citation>
    <scope>NUCLEOTIDE SEQUENCE</scope>
    <source>
        <strain evidence="10 12">I ESC-2004</strain>
    </source>
</reference>
<gene>
    <name evidence="10" type="ORF">CAPTEDRAFT_188062</name>
</gene>
<organism evidence="10">
    <name type="scientific">Capitella teleta</name>
    <name type="common">Polychaete worm</name>
    <dbReference type="NCBI Taxonomy" id="283909"/>
    <lineage>
        <taxon>Eukaryota</taxon>
        <taxon>Metazoa</taxon>
        <taxon>Spiralia</taxon>
        <taxon>Lophotrochozoa</taxon>
        <taxon>Annelida</taxon>
        <taxon>Polychaeta</taxon>
        <taxon>Sedentaria</taxon>
        <taxon>Scolecida</taxon>
        <taxon>Capitellidae</taxon>
        <taxon>Capitella</taxon>
    </lineage>
</organism>
<reference evidence="11" key="3">
    <citation type="submission" date="2015-06" db="UniProtKB">
        <authorList>
            <consortium name="EnsemblMetazoa"/>
        </authorList>
    </citation>
    <scope>IDENTIFICATION</scope>
</reference>
<keyword evidence="4" id="KW-0479">Metal-binding</keyword>
<feature type="domain" description="EF-hand" evidence="9">
    <location>
        <begin position="170"/>
        <end position="205"/>
    </location>
</feature>
<keyword evidence="5" id="KW-0677">Repeat</keyword>
<dbReference type="InterPro" id="IPR011992">
    <property type="entry name" value="EF-hand-dom_pair"/>
</dbReference>
<dbReference type="CDD" id="cd16196">
    <property type="entry name" value="EFh_PEF_CalpA_B"/>
    <property type="match status" value="1"/>
</dbReference>
<evidence type="ECO:0000259" key="9">
    <source>
        <dbReference type="PROSITE" id="PS50222"/>
    </source>
</evidence>
<dbReference type="InterPro" id="IPR002048">
    <property type="entry name" value="EF_hand_dom"/>
</dbReference>
<dbReference type="OrthoDB" id="424753at2759"/>
<dbReference type="EMBL" id="AMQN01007044">
    <property type="status" value="NOT_ANNOTATED_CDS"/>
    <property type="molecule type" value="Genomic_DNA"/>
</dbReference>
<dbReference type="OMA" id="SSHEMRM"/>
<keyword evidence="7" id="KW-0472">Membrane</keyword>
<feature type="signal peptide" evidence="8">
    <location>
        <begin position="1"/>
        <end position="19"/>
    </location>
</feature>
<keyword evidence="8" id="KW-0732">Signal</keyword>
<dbReference type="GO" id="GO:0012505">
    <property type="term" value="C:endomembrane system"/>
    <property type="evidence" value="ECO:0007669"/>
    <property type="project" value="UniProtKB-SubCell"/>
</dbReference>
<dbReference type="AlphaFoldDB" id="R7UW32"/>
<dbReference type="GO" id="GO:0005509">
    <property type="term" value="F:calcium ion binding"/>
    <property type="evidence" value="ECO:0007669"/>
    <property type="project" value="InterPro"/>
</dbReference>
<dbReference type="STRING" id="283909.R7UW32"/>
<evidence type="ECO:0000313" key="10">
    <source>
        <dbReference type="EMBL" id="ELU07556.1"/>
    </source>
</evidence>
<keyword evidence="6" id="KW-0106">Calcium</keyword>
<proteinExistence type="predicted"/>
<dbReference type="EMBL" id="KB299806">
    <property type="protein sequence ID" value="ELU07556.1"/>
    <property type="molecule type" value="Genomic_DNA"/>
</dbReference>
<evidence type="ECO:0000313" key="12">
    <source>
        <dbReference type="Proteomes" id="UP000014760"/>
    </source>
</evidence>
<evidence type="ECO:0000313" key="11">
    <source>
        <dbReference type="EnsemblMetazoa" id="CapteP188062"/>
    </source>
</evidence>
<dbReference type="GO" id="GO:0005737">
    <property type="term" value="C:cytoplasm"/>
    <property type="evidence" value="ECO:0007669"/>
    <property type="project" value="UniProtKB-SubCell"/>
</dbReference>
<evidence type="ECO:0000256" key="3">
    <source>
        <dbReference type="ARBA" id="ARBA00022490"/>
    </source>
</evidence>